<evidence type="ECO:0000313" key="1">
    <source>
        <dbReference type="EMBL" id="GAH32576.1"/>
    </source>
</evidence>
<dbReference type="AlphaFoldDB" id="X1EGZ4"/>
<sequence length="54" mass="6049">VTGEIENIWETINLIDKSKGIGKRDFVTEKDPIKGLIAAVNLLTEEYEAIESED</sequence>
<dbReference type="EMBL" id="BARU01014382">
    <property type="protein sequence ID" value="GAH32576.1"/>
    <property type="molecule type" value="Genomic_DNA"/>
</dbReference>
<gene>
    <name evidence="1" type="ORF">S03H2_25416</name>
</gene>
<protein>
    <submittedName>
        <fullName evidence="1">Uncharacterized protein</fullName>
    </submittedName>
</protein>
<organism evidence="1">
    <name type="scientific">marine sediment metagenome</name>
    <dbReference type="NCBI Taxonomy" id="412755"/>
    <lineage>
        <taxon>unclassified sequences</taxon>
        <taxon>metagenomes</taxon>
        <taxon>ecological metagenomes</taxon>
    </lineage>
</organism>
<comment type="caution">
    <text evidence="1">The sequence shown here is derived from an EMBL/GenBank/DDBJ whole genome shotgun (WGS) entry which is preliminary data.</text>
</comment>
<reference evidence="1" key="1">
    <citation type="journal article" date="2014" name="Front. Microbiol.">
        <title>High frequency of phylogenetically diverse reductive dehalogenase-homologous genes in deep subseafloor sedimentary metagenomes.</title>
        <authorList>
            <person name="Kawai M."/>
            <person name="Futagami T."/>
            <person name="Toyoda A."/>
            <person name="Takaki Y."/>
            <person name="Nishi S."/>
            <person name="Hori S."/>
            <person name="Arai W."/>
            <person name="Tsubouchi T."/>
            <person name="Morono Y."/>
            <person name="Uchiyama I."/>
            <person name="Ito T."/>
            <person name="Fujiyama A."/>
            <person name="Inagaki F."/>
            <person name="Takami H."/>
        </authorList>
    </citation>
    <scope>NUCLEOTIDE SEQUENCE</scope>
    <source>
        <strain evidence="1">Expedition CK06-06</strain>
    </source>
</reference>
<accession>X1EGZ4</accession>
<feature type="non-terminal residue" evidence="1">
    <location>
        <position position="1"/>
    </location>
</feature>
<name>X1EGZ4_9ZZZZ</name>
<proteinExistence type="predicted"/>